<dbReference type="GO" id="GO:0019556">
    <property type="term" value="P:L-histidine catabolic process to glutamate and formamide"/>
    <property type="evidence" value="ECO:0007669"/>
    <property type="project" value="UniProtKB-UniRule"/>
</dbReference>
<feature type="binding site" evidence="7">
    <location>
        <position position="324"/>
    </location>
    <ligand>
        <name>Fe(3+)</name>
        <dbReference type="ChEBI" id="CHEBI:29034"/>
    </ligand>
</feature>
<name>A0A6N9NQ62_9FLAO</name>
<dbReference type="Pfam" id="PF01979">
    <property type="entry name" value="Amidohydro_1"/>
    <property type="match status" value="1"/>
</dbReference>
<comment type="similarity">
    <text evidence="7">Belongs to the metallo-dependent hydrolases superfamily. HutI family.</text>
</comment>
<dbReference type="FunFam" id="3.20.20.140:FF:000007">
    <property type="entry name" value="Imidazolonepropionase"/>
    <property type="match status" value="1"/>
</dbReference>
<dbReference type="InterPro" id="IPR006680">
    <property type="entry name" value="Amidohydro-rel"/>
</dbReference>
<feature type="binding site" evidence="7">
    <location>
        <position position="82"/>
    </location>
    <ligand>
        <name>Fe(3+)</name>
        <dbReference type="ChEBI" id="CHEBI:29034"/>
    </ligand>
</feature>
<dbReference type="EMBL" id="WWNE01000018">
    <property type="protein sequence ID" value="NBG67430.1"/>
    <property type="molecule type" value="Genomic_DNA"/>
</dbReference>
<dbReference type="InterPro" id="IPR011059">
    <property type="entry name" value="Metal-dep_hydrolase_composite"/>
</dbReference>
<evidence type="ECO:0000256" key="2">
    <source>
        <dbReference type="ARBA" id="ARBA00022723"/>
    </source>
</evidence>
<comment type="function">
    <text evidence="7">Catalyzes the hydrolytic cleavage of the carbon-nitrogen bond in imidazolone-5-propanoate to yield N-formimidoyl-L-glutamate. It is the third step in the universal histidine degradation pathway.</text>
</comment>
<feature type="binding site" evidence="7">
    <location>
        <position position="152"/>
    </location>
    <ligand>
        <name>N-formimidoyl-L-glutamate</name>
        <dbReference type="ChEBI" id="CHEBI:58928"/>
    </ligand>
</feature>
<feature type="binding site" evidence="7">
    <location>
        <position position="329"/>
    </location>
    <ligand>
        <name>4-imidazolone-5-propanoate</name>
        <dbReference type="ChEBI" id="CHEBI:77893"/>
    </ligand>
</feature>
<keyword evidence="4 7" id="KW-0369">Histidine metabolism</keyword>
<dbReference type="InterPro" id="IPR005920">
    <property type="entry name" value="HutI"/>
</dbReference>
<dbReference type="GO" id="GO:0008270">
    <property type="term" value="F:zinc ion binding"/>
    <property type="evidence" value="ECO:0007669"/>
    <property type="project" value="UniProtKB-UniRule"/>
</dbReference>
<comment type="cofactor">
    <cofactor evidence="7">
        <name>Zn(2+)</name>
        <dbReference type="ChEBI" id="CHEBI:29105"/>
    </cofactor>
    <cofactor evidence="7">
        <name>Fe(3+)</name>
        <dbReference type="ChEBI" id="CHEBI:29034"/>
    </cofactor>
    <text evidence="7">Binds 1 zinc or iron ion per subunit.</text>
</comment>
<evidence type="ECO:0000259" key="8">
    <source>
        <dbReference type="Pfam" id="PF01979"/>
    </source>
</evidence>
<dbReference type="GO" id="GO:0005506">
    <property type="term" value="F:iron ion binding"/>
    <property type="evidence" value="ECO:0007669"/>
    <property type="project" value="UniProtKB-UniRule"/>
</dbReference>
<dbReference type="PANTHER" id="PTHR42752">
    <property type="entry name" value="IMIDAZOLONEPROPIONASE"/>
    <property type="match status" value="1"/>
</dbReference>
<dbReference type="Gene3D" id="3.20.20.140">
    <property type="entry name" value="Metal-dependent hydrolases"/>
    <property type="match status" value="1"/>
</dbReference>
<protein>
    <recommendedName>
        <fullName evidence="1 7">Imidazolonepropionase</fullName>
        <ecNumber evidence="1 7">3.5.2.7</ecNumber>
    </recommendedName>
    <alternativeName>
        <fullName evidence="7">Imidazolone-5-propionate hydrolase</fullName>
    </alternativeName>
</protein>
<dbReference type="PANTHER" id="PTHR42752:SF1">
    <property type="entry name" value="IMIDAZOLONEPROPIONASE-RELATED"/>
    <property type="match status" value="1"/>
</dbReference>
<dbReference type="GO" id="GO:0050480">
    <property type="term" value="F:imidazolonepropionase activity"/>
    <property type="evidence" value="ECO:0007669"/>
    <property type="project" value="UniProtKB-UniRule"/>
</dbReference>
<accession>A0A6N9NQ62</accession>
<feature type="binding site" evidence="7">
    <location>
        <position position="89"/>
    </location>
    <ligand>
        <name>4-imidazolone-5-propanoate</name>
        <dbReference type="ChEBI" id="CHEBI:77893"/>
    </ligand>
</feature>
<feature type="binding site" evidence="7">
    <location>
        <position position="326"/>
    </location>
    <ligand>
        <name>N-formimidoyl-L-glutamate</name>
        <dbReference type="ChEBI" id="CHEBI:58928"/>
    </ligand>
</feature>
<keyword evidence="2 7" id="KW-0479">Metal-binding</keyword>
<keyword evidence="5 7" id="KW-0862">Zinc</keyword>
<feature type="binding site" evidence="7">
    <location>
        <position position="250"/>
    </location>
    <ligand>
        <name>Fe(3+)</name>
        <dbReference type="ChEBI" id="CHEBI:29034"/>
    </ligand>
</feature>
<comment type="caution">
    <text evidence="9">The sequence shown here is derived from an EMBL/GenBank/DDBJ whole genome shotgun (WGS) entry which is preliminary data.</text>
</comment>
<evidence type="ECO:0000313" key="10">
    <source>
        <dbReference type="Proteomes" id="UP000470771"/>
    </source>
</evidence>
<feature type="binding site" evidence="7">
    <location>
        <position position="185"/>
    </location>
    <ligand>
        <name>4-imidazolone-5-propanoate</name>
        <dbReference type="ChEBI" id="CHEBI:77893"/>
    </ligand>
</feature>
<organism evidence="9 10">
    <name type="scientific">Acidiluteibacter ferrifornacis</name>
    <dbReference type="NCBI Taxonomy" id="2692424"/>
    <lineage>
        <taxon>Bacteria</taxon>
        <taxon>Pseudomonadati</taxon>
        <taxon>Bacteroidota</taxon>
        <taxon>Flavobacteriia</taxon>
        <taxon>Flavobacteriales</taxon>
        <taxon>Cryomorphaceae</taxon>
        <taxon>Acidiluteibacter</taxon>
    </lineage>
</organism>
<feature type="binding site" evidence="7">
    <location>
        <position position="324"/>
    </location>
    <ligand>
        <name>Zn(2+)</name>
        <dbReference type="ChEBI" id="CHEBI:29105"/>
    </ligand>
</feature>
<keyword evidence="7" id="KW-0963">Cytoplasm</keyword>
<comment type="pathway">
    <text evidence="7">Amino-acid degradation; L-histidine degradation into L-glutamate; N-formimidoyl-L-glutamate from L-histidine: step 3/3.</text>
</comment>
<comment type="catalytic activity">
    <reaction evidence="7">
        <text>4-imidazolone-5-propanoate + H2O = N-formimidoyl-L-glutamate</text>
        <dbReference type="Rhea" id="RHEA:23660"/>
        <dbReference type="ChEBI" id="CHEBI:15377"/>
        <dbReference type="ChEBI" id="CHEBI:58928"/>
        <dbReference type="ChEBI" id="CHEBI:77893"/>
        <dbReference type="EC" id="3.5.2.7"/>
    </reaction>
</comment>
<proteinExistence type="inferred from homology"/>
<dbReference type="EC" id="3.5.2.7" evidence="1 7"/>
<feature type="binding site" evidence="7">
    <location>
        <position position="253"/>
    </location>
    <ligand>
        <name>4-imidazolone-5-propanoate</name>
        <dbReference type="ChEBI" id="CHEBI:77893"/>
    </ligand>
</feature>
<dbReference type="UniPathway" id="UPA00379">
    <property type="reaction ID" value="UER00551"/>
</dbReference>
<dbReference type="GO" id="GO:0005737">
    <property type="term" value="C:cytoplasm"/>
    <property type="evidence" value="ECO:0007669"/>
    <property type="project" value="UniProtKB-SubCell"/>
</dbReference>
<dbReference type="AlphaFoldDB" id="A0A6N9NQ62"/>
<dbReference type="Proteomes" id="UP000470771">
    <property type="component" value="Unassembled WGS sequence"/>
</dbReference>
<feature type="binding site" evidence="7">
    <location>
        <position position="328"/>
    </location>
    <ligand>
        <name>N-formimidoyl-L-glutamate</name>
        <dbReference type="ChEBI" id="CHEBI:58928"/>
    </ligand>
</feature>
<dbReference type="CDD" id="cd01296">
    <property type="entry name" value="Imidazolone-5PH"/>
    <property type="match status" value="1"/>
</dbReference>
<keyword evidence="6 7" id="KW-0408">Iron</keyword>
<dbReference type="InterPro" id="IPR032466">
    <property type="entry name" value="Metal_Hydrolase"/>
</dbReference>
<keyword evidence="3 7" id="KW-0378">Hydrolase</keyword>
<evidence type="ECO:0000256" key="5">
    <source>
        <dbReference type="ARBA" id="ARBA00022833"/>
    </source>
</evidence>
<dbReference type="SUPFAM" id="SSF51556">
    <property type="entry name" value="Metallo-dependent hydrolases"/>
    <property type="match status" value="1"/>
</dbReference>
<evidence type="ECO:0000313" key="9">
    <source>
        <dbReference type="EMBL" id="NBG67430.1"/>
    </source>
</evidence>
<dbReference type="NCBIfam" id="TIGR01224">
    <property type="entry name" value="hutI"/>
    <property type="match status" value="1"/>
</dbReference>
<evidence type="ECO:0000256" key="3">
    <source>
        <dbReference type="ARBA" id="ARBA00022801"/>
    </source>
</evidence>
<sequence>MEILIQNIKELIQTNTTSSQLLKGKEMGELSSILNAWVKIKDGTIEDFGSMNTPYSGNFENVQLLDATGKMVFPSWCDSHTHIVYAGSREAEFVDKINGLGYEEIAANGGGILNSAKRLQDASEEELFEQASARLEEIMRMGTGAVEIKSGYGLTVDAEIKILRVIKRLKETSPLKIKATFLGAHTYPLKYKENHQGYIDEIIHEMLPIIEKENLADYIDAFCEKVAFSPEETDQIVKAGAKIGLKAKIHTNQFNCMGGIEMSVANNAVSVDHLEVLTDEEIECLKNSSTIATLLPSAPFFLRDHYPPARKIIEAGVPVALATDYNPGSTPSGKMSFVLSLACIYMRMTPEEAINAATINGAFAMELGENYGSIDKGKVANLFITKPIPSYSYLPYSFGSDHVETVILNGKVQ</sequence>
<feature type="binding site" evidence="7">
    <location>
        <position position="80"/>
    </location>
    <ligand>
        <name>Zn(2+)</name>
        <dbReference type="ChEBI" id="CHEBI:29105"/>
    </ligand>
</feature>
<dbReference type="SUPFAM" id="SSF51338">
    <property type="entry name" value="Composite domain of metallo-dependent hydrolases"/>
    <property type="match status" value="2"/>
</dbReference>
<feature type="binding site" evidence="7">
    <location>
        <position position="82"/>
    </location>
    <ligand>
        <name>Zn(2+)</name>
        <dbReference type="ChEBI" id="CHEBI:29105"/>
    </ligand>
</feature>
<comment type="subcellular location">
    <subcellularLocation>
        <location evidence="7">Cytoplasm</location>
    </subcellularLocation>
</comment>
<feature type="binding site" evidence="7">
    <location>
        <position position="250"/>
    </location>
    <ligand>
        <name>Zn(2+)</name>
        <dbReference type="ChEBI" id="CHEBI:29105"/>
    </ligand>
</feature>
<feature type="binding site" evidence="7">
    <location>
        <position position="152"/>
    </location>
    <ligand>
        <name>4-imidazolone-5-propanoate</name>
        <dbReference type="ChEBI" id="CHEBI:77893"/>
    </ligand>
</feature>
<keyword evidence="10" id="KW-1185">Reference proteome</keyword>
<evidence type="ECO:0000256" key="1">
    <source>
        <dbReference type="ARBA" id="ARBA00012864"/>
    </source>
</evidence>
<evidence type="ECO:0000256" key="6">
    <source>
        <dbReference type="ARBA" id="ARBA00023004"/>
    </source>
</evidence>
<dbReference type="RefSeq" id="WP_160634376.1">
    <property type="nucleotide sequence ID" value="NZ_WWNE01000018.1"/>
</dbReference>
<gene>
    <name evidence="7" type="primary">hutI</name>
    <name evidence="9" type="ORF">GQN54_14985</name>
</gene>
<dbReference type="Gene3D" id="2.30.40.10">
    <property type="entry name" value="Urease, subunit C, domain 1"/>
    <property type="match status" value="1"/>
</dbReference>
<evidence type="ECO:0000256" key="4">
    <source>
        <dbReference type="ARBA" id="ARBA00022808"/>
    </source>
</evidence>
<feature type="domain" description="Amidohydrolase-related" evidence="8">
    <location>
        <begin position="71"/>
        <end position="412"/>
    </location>
</feature>
<dbReference type="HAMAP" id="MF_00372">
    <property type="entry name" value="HutI"/>
    <property type="match status" value="1"/>
</dbReference>
<dbReference type="GO" id="GO:0019557">
    <property type="term" value="P:L-histidine catabolic process to glutamate and formate"/>
    <property type="evidence" value="ECO:0007669"/>
    <property type="project" value="UniProtKB-UniPathway"/>
</dbReference>
<reference evidence="9 10" key="1">
    <citation type="submission" date="2019-12" db="EMBL/GenBank/DDBJ databases">
        <authorList>
            <person name="Zhao J."/>
        </authorList>
    </citation>
    <scope>NUCLEOTIDE SEQUENCE [LARGE SCALE GENOMIC DNA]</scope>
    <source>
        <strain evidence="9 10">S-15</strain>
    </source>
</reference>
<feature type="binding site" evidence="7">
    <location>
        <position position="80"/>
    </location>
    <ligand>
        <name>Fe(3+)</name>
        <dbReference type="ChEBI" id="CHEBI:29034"/>
    </ligand>
</feature>
<evidence type="ECO:0000256" key="7">
    <source>
        <dbReference type="HAMAP-Rule" id="MF_00372"/>
    </source>
</evidence>